<evidence type="ECO:0000313" key="4">
    <source>
        <dbReference type="EMBL" id="KRZ35655.1"/>
    </source>
</evidence>
<comment type="caution">
    <text evidence="1">The sequence shown here is derived from an EMBL/GenBank/DDBJ whole genome shotgun (WGS) entry which is preliminary data.</text>
</comment>
<evidence type="ECO:0000313" key="3">
    <source>
        <dbReference type="EMBL" id="KRZ23656.1"/>
    </source>
</evidence>
<evidence type="ECO:0000313" key="7">
    <source>
        <dbReference type="Proteomes" id="UP000054815"/>
    </source>
</evidence>
<organism evidence="1 7">
    <name type="scientific">Trichinella pseudospiralis</name>
    <name type="common">Parasitic roundworm</name>
    <dbReference type="NCBI Taxonomy" id="6337"/>
    <lineage>
        <taxon>Eukaryota</taxon>
        <taxon>Metazoa</taxon>
        <taxon>Ecdysozoa</taxon>
        <taxon>Nematoda</taxon>
        <taxon>Enoplea</taxon>
        <taxon>Dorylaimia</taxon>
        <taxon>Trichinellida</taxon>
        <taxon>Trichinellidae</taxon>
        <taxon>Trichinella</taxon>
    </lineage>
</organism>
<dbReference type="EMBL" id="JYDS01000139">
    <property type="protein sequence ID" value="KRZ23656.1"/>
    <property type="molecule type" value="Genomic_DNA"/>
</dbReference>
<dbReference type="InterPro" id="IPR013078">
    <property type="entry name" value="His_Pase_superF_clade-1"/>
</dbReference>
<dbReference type="InterPro" id="IPR029033">
    <property type="entry name" value="His_PPase_superfam"/>
</dbReference>
<dbReference type="STRING" id="6337.A0A0V0XYX2"/>
<accession>A0A0V0XYX2</accession>
<dbReference type="Proteomes" id="UP000054805">
    <property type="component" value="Unassembled WGS sequence"/>
</dbReference>
<evidence type="ECO:0000313" key="5">
    <source>
        <dbReference type="Proteomes" id="UP000054632"/>
    </source>
</evidence>
<dbReference type="PANTHER" id="PTHR16469">
    <property type="entry name" value="UBIQUITIN-ASSOCIATED AND SH3 DOMAIN-CONTAINING BA-RELATED"/>
    <property type="match status" value="1"/>
</dbReference>
<dbReference type="SUPFAM" id="SSF53254">
    <property type="entry name" value="Phosphoglycerate mutase-like"/>
    <property type="match status" value="1"/>
</dbReference>
<reference evidence="5 6" key="1">
    <citation type="submission" date="2015-01" db="EMBL/GenBank/DDBJ databases">
        <title>Evolution of Trichinella species and genotypes.</title>
        <authorList>
            <person name="Korhonen P.K."/>
            <person name="Edoardo P."/>
            <person name="Giuseppe L.R."/>
            <person name="Gasser R.B."/>
        </authorList>
    </citation>
    <scope>NUCLEOTIDE SEQUENCE [LARGE SCALE GENOMIC DNA]</scope>
    <source>
        <strain evidence="2">ISS13</strain>
        <strain evidence="1">ISS141</strain>
        <strain evidence="4">ISS176</strain>
        <strain evidence="3">ISS588</strain>
    </source>
</reference>
<evidence type="ECO:0000313" key="1">
    <source>
        <dbReference type="EMBL" id="KRX93215.1"/>
    </source>
</evidence>
<dbReference type="Proteomes" id="UP000054826">
    <property type="component" value="Unassembled WGS sequence"/>
</dbReference>
<dbReference type="Proteomes" id="UP000054632">
    <property type="component" value="Unassembled WGS sequence"/>
</dbReference>
<dbReference type="Proteomes" id="UP000054815">
    <property type="component" value="Unassembled WGS sequence"/>
</dbReference>
<evidence type="ECO:0000313" key="6">
    <source>
        <dbReference type="Proteomes" id="UP000054805"/>
    </source>
</evidence>
<sequence>MVQKILTMRHFESVEDVFGKKWRFLFDKDGYRLEEEKDANLPDQVSLVRKAGTTDRFESPLSCVGQIFARLGARRFCELSILRQKCTSQAVYSCPCMACLQTSCAMLKTLLLANVKKIRVEPGLADFRCTFDSTDSKAEEIRKVFGIDGKYQPVISKDSLKPNETIENFRERHKLVMDSIIANQSTTTAIIVTHSANVITHMHYFSKEPLDETTFKDKTKLGNSVIFAKKRNDVWKWKTIKQLKLTNPKNEKFPIHLWD</sequence>
<evidence type="ECO:0000313" key="2">
    <source>
        <dbReference type="EMBL" id="KRY68256.1"/>
    </source>
</evidence>
<dbReference type="EMBL" id="JYDU01000093">
    <property type="protein sequence ID" value="KRX93215.1"/>
    <property type="molecule type" value="Genomic_DNA"/>
</dbReference>
<dbReference type="EMBL" id="JYDR01000116">
    <property type="protein sequence ID" value="KRY68256.1"/>
    <property type="molecule type" value="Genomic_DNA"/>
</dbReference>
<dbReference type="Gene3D" id="3.40.50.1240">
    <property type="entry name" value="Phosphoglycerate mutase-like"/>
    <property type="match status" value="1"/>
</dbReference>
<name>A0A0V0XYX2_TRIPS</name>
<dbReference type="GO" id="GO:0016791">
    <property type="term" value="F:phosphatase activity"/>
    <property type="evidence" value="ECO:0007669"/>
    <property type="project" value="UniProtKB-ARBA"/>
</dbReference>
<dbReference type="InterPro" id="IPR051710">
    <property type="entry name" value="Phosphatase_SH3-domain"/>
</dbReference>
<proteinExistence type="predicted"/>
<keyword evidence="6" id="KW-1185">Reference proteome</keyword>
<dbReference type="EMBL" id="JYDV01000086">
    <property type="protein sequence ID" value="KRZ35655.1"/>
    <property type="molecule type" value="Genomic_DNA"/>
</dbReference>
<dbReference type="Pfam" id="PF00300">
    <property type="entry name" value="His_Phos_1"/>
    <property type="match status" value="1"/>
</dbReference>
<dbReference type="PANTHER" id="PTHR16469:SF27">
    <property type="entry name" value="UBIQUITIN-ASSOCIATED AND SH3 DOMAIN-CONTAINING BA-RELATED"/>
    <property type="match status" value="1"/>
</dbReference>
<protein>
    <submittedName>
        <fullName evidence="1">Ubiquitin-associated and SH3 domain-containing protein A</fullName>
    </submittedName>
</protein>
<dbReference type="AlphaFoldDB" id="A0A0V0XYX2"/>
<gene>
    <name evidence="1" type="primary">Ubash3a</name>
    <name evidence="2" type="ORF">T4A_5379</name>
    <name evidence="3" type="ORF">T4B_14995</name>
    <name evidence="4" type="ORF">T4C_9989</name>
    <name evidence="1" type="ORF">T4E_5280</name>
</gene>